<evidence type="ECO:0000313" key="3">
    <source>
        <dbReference type="WBParaSite" id="Pan_g21071.t1"/>
    </source>
</evidence>
<keyword evidence="1" id="KW-0472">Membrane</keyword>
<dbReference type="WBParaSite" id="Pan_g21071.t1">
    <property type="protein sequence ID" value="Pan_g21071.t1"/>
    <property type="gene ID" value="Pan_g21071"/>
</dbReference>
<dbReference type="Proteomes" id="UP000492821">
    <property type="component" value="Unassembled WGS sequence"/>
</dbReference>
<reference evidence="3" key="2">
    <citation type="submission" date="2020-10" db="UniProtKB">
        <authorList>
            <consortium name="WormBaseParasite"/>
        </authorList>
    </citation>
    <scope>IDENTIFICATION</scope>
</reference>
<reference evidence="2" key="1">
    <citation type="journal article" date="2013" name="Genetics">
        <title>The draft genome and transcriptome of Panagrellus redivivus are shaped by the harsh demands of a free-living lifestyle.</title>
        <authorList>
            <person name="Srinivasan J."/>
            <person name="Dillman A.R."/>
            <person name="Macchietto M.G."/>
            <person name="Heikkinen L."/>
            <person name="Lakso M."/>
            <person name="Fracchia K.M."/>
            <person name="Antoshechkin I."/>
            <person name="Mortazavi A."/>
            <person name="Wong G."/>
            <person name="Sternberg P.W."/>
        </authorList>
    </citation>
    <scope>NUCLEOTIDE SEQUENCE [LARGE SCALE GENOMIC DNA]</scope>
    <source>
        <strain evidence="2">MT8872</strain>
    </source>
</reference>
<evidence type="ECO:0000313" key="2">
    <source>
        <dbReference type="Proteomes" id="UP000492821"/>
    </source>
</evidence>
<keyword evidence="2" id="KW-1185">Reference proteome</keyword>
<keyword evidence="1" id="KW-1133">Transmembrane helix</keyword>
<dbReference type="AlphaFoldDB" id="A0A7E4VJ03"/>
<name>A0A7E4VJ03_PANRE</name>
<proteinExistence type="predicted"/>
<evidence type="ECO:0000256" key="1">
    <source>
        <dbReference type="SAM" id="Phobius"/>
    </source>
</evidence>
<sequence length="97" mass="11218">MSAVLYRKVSKDSTQLDDLDVKLLTQSVITTIPWLINITILAIIIMIPINIFLLYHIFIRHKILFMAVATHGEFHQEDPQRVPNARLPRRETLSLVV</sequence>
<protein>
    <submittedName>
        <fullName evidence="3">G-protein coupled receptors family 1 profile domain-containing protein</fullName>
    </submittedName>
</protein>
<feature type="transmembrane region" description="Helical" evidence="1">
    <location>
        <begin position="34"/>
        <end position="58"/>
    </location>
</feature>
<organism evidence="2 3">
    <name type="scientific">Panagrellus redivivus</name>
    <name type="common">Microworm</name>
    <dbReference type="NCBI Taxonomy" id="6233"/>
    <lineage>
        <taxon>Eukaryota</taxon>
        <taxon>Metazoa</taxon>
        <taxon>Ecdysozoa</taxon>
        <taxon>Nematoda</taxon>
        <taxon>Chromadorea</taxon>
        <taxon>Rhabditida</taxon>
        <taxon>Tylenchina</taxon>
        <taxon>Panagrolaimomorpha</taxon>
        <taxon>Panagrolaimoidea</taxon>
        <taxon>Panagrolaimidae</taxon>
        <taxon>Panagrellus</taxon>
    </lineage>
</organism>
<keyword evidence="1" id="KW-0812">Transmembrane</keyword>
<accession>A0A7E4VJ03</accession>